<evidence type="ECO:0000256" key="2">
    <source>
        <dbReference type="ARBA" id="ARBA00023157"/>
    </source>
</evidence>
<organism evidence="7 8">
    <name type="scientific">Pygocentrus nattereri</name>
    <name type="common">Red-bellied piranha</name>
    <dbReference type="NCBI Taxonomy" id="42514"/>
    <lineage>
        <taxon>Eukaryota</taxon>
        <taxon>Metazoa</taxon>
        <taxon>Chordata</taxon>
        <taxon>Craniata</taxon>
        <taxon>Vertebrata</taxon>
        <taxon>Euteleostomi</taxon>
        <taxon>Actinopterygii</taxon>
        <taxon>Neopterygii</taxon>
        <taxon>Teleostei</taxon>
        <taxon>Ostariophysi</taxon>
        <taxon>Characiformes</taxon>
        <taxon>Characoidei</taxon>
        <taxon>Pygocentrus</taxon>
    </lineage>
</organism>
<reference evidence="7 8" key="1">
    <citation type="submission" date="2020-10" db="EMBL/GenBank/DDBJ databases">
        <title>Pygocentrus nattereri (red-bellied piranha) genome, fPygNat1, primary haplotype.</title>
        <authorList>
            <person name="Myers G."/>
            <person name="Meyer A."/>
            <person name="Karagic N."/>
            <person name="Pippel M."/>
            <person name="Winkler S."/>
            <person name="Tracey A."/>
            <person name="Wood J."/>
            <person name="Formenti G."/>
            <person name="Howe K."/>
            <person name="Fedrigo O."/>
            <person name="Jarvis E.D."/>
        </authorList>
    </citation>
    <scope>NUCLEOTIDE SEQUENCE [LARGE SCALE GENOMIC DNA]</scope>
</reference>
<reference evidence="7" key="3">
    <citation type="submission" date="2025-09" db="UniProtKB">
        <authorList>
            <consortium name="Ensembl"/>
        </authorList>
    </citation>
    <scope>IDENTIFICATION</scope>
</reference>
<reference evidence="7" key="2">
    <citation type="submission" date="2025-08" db="UniProtKB">
        <authorList>
            <consortium name="Ensembl"/>
        </authorList>
    </citation>
    <scope>IDENTIFICATION</scope>
</reference>
<keyword evidence="8" id="KW-1185">Reference proteome</keyword>
<dbReference type="PANTHER" id="PTHR46490:SF6">
    <property type="entry name" value="ASIALOGLYCOPROTEIN RECEPTOR 1-LIKE-RELATED"/>
    <property type="match status" value="1"/>
</dbReference>
<sequence length="291" mass="33908">MSQNVYDVISNEELDRGERVEMVVDIYESADTVRGHEPHTEMEETRTKKIIKTQHSGGRCYRLTAVCLGLLCVLLLTTAIVLWIKFTTERDQLKTSYTNLTIERDQLQSNYTNLTVERDQLQSNYTNLTVEKDQLQSSNTILTVERNRLQKEKDGFEKKFSELVRLINKPGWIYFSSSIYHISTNKKSWDESRKFCRDRGADLLIINSKEEQDFIEMLRGGQTVWIGLINKDREEVWRWVDGSALTTRFWGRGEPSGKVRCVLKGYGSDPVWNWANYACSNQHVWICEQSV</sequence>
<feature type="domain" description="C-type lectin" evidence="6">
    <location>
        <begin position="175"/>
        <end position="288"/>
    </location>
</feature>
<dbReference type="RefSeq" id="XP_017541664.1">
    <property type="nucleotide sequence ID" value="XM_017686175.2"/>
</dbReference>
<dbReference type="GO" id="GO:0030246">
    <property type="term" value="F:carbohydrate binding"/>
    <property type="evidence" value="ECO:0007669"/>
    <property type="project" value="UniProtKB-KW"/>
</dbReference>
<keyword evidence="5" id="KW-0812">Transmembrane</keyword>
<keyword evidence="1" id="KW-0430">Lectin</keyword>
<keyword evidence="5" id="KW-0472">Membrane</keyword>
<dbReference type="Proteomes" id="UP001501920">
    <property type="component" value="Chromosome 22"/>
</dbReference>
<evidence type="ECO:0000256" key="5">
    <source>
        <dbReference type="SAM" id="Phobius"/>
    </source>
</evidence>
<keyword evidence="3" id="KW-0325">Glycoprotein</keyword>
<feature type="transmembrane region" description="Helical" evidence="5">
    <location>
        <begin position="60"/>
        <end position="84"/>
    </location>
</feature>
<keyword evidence="5" id="KW-1133">Transmembrane helix</keyword>
<dbReference type="AlphaFoldDB" id="A0AAR2JBR0"/>
<dbReference type="InterPro" id="IPR018378">
    <property type="entry name" value="C-type_lectin_CS"/>
</dbReference>
<dbReference type="SMART" id="SM00034">
    <property type="entry name" value="CLECT"/>
    <property type="match status" value="1"/>
</dbReference>
<evidence type="ECO:0000256" key="4">
    <source>
        <dbReference type="SAM" id="Coils"/>
    </source>
</evidence>
<dbReference type="Ensembl" id="ENSPNAT00000069314.1">
    <property type="protein sequence ID" value="ENSPNAP00000047777.1"/>
    <property type="gene ID" value="ENSPNAG00000034718.1"/>
</dbReference>
<dbReference type="Pfam" id="PF00059">
    <property type="entry name" value="Lectin_C"/>
    <property type="match status" value="1"/>
</dbReference>
<evidence type="ECO:0000256" key="1">
    <source>
        <dbReference type="ARBA" id="ARBA00022734"/>
    </source>
</evidence>
<evidence type="ECO:0000313" key="7">
    <source>
        <dbReference type="Ensembl" id="ENSPNAP00000047777.1"/>
    </source>
</evidence>
<dbReference type="InterPro" id="IPR001304">
    <property type="entry name" value="C-type_lectin-like"/>
</dbReference>
<dbReference type="Gene3D" id="1.20.5.400">
    <property type="match status" value="1"/>
</dbReference>
<accession>A0AAR2JBR0</accession>
<dbReference type="PROSITE" id="PS00615">
    <property type="entry name" value="C_TYPE_LECTIN_1"/>
    <property type="match status" value="1"/>
</dbReference>
<keyword evidence="2" id="KW-1015">Disulfide bond</keyword>
<evidence type="ECO:0000259" key="6">
    <source>
        <dbReference type="PROSITE" id="PS50041"/>
    </source>
</evidence>
<dbReference type="Gene3D" id="3.10.100.10">
    <property type="entry name" value="Mannose-Binding Protein A, subunit A"/>
    <property type="match status" value="1"/>
</dbReference>
<dbReference type="GeneTree" id="ENSGT01020000230338"/>
<dbReference type="SUPFAM" id="SSF56436">
    <property type="entry name" value="C-type lectin-like"/>
    <property type="match status" value="1"/>
</dbReference>
<keyword evidence="4" id="KW-0175">Coiled coil</keyword>
<proteinExistence type="predicted"/>
<dbReference type="PANTHER" id="PTHR46490">
    <property type="entry name" value="C-TYPE LECTIN DOMAIN FAMILY 12 MEMBER A-RELATED"/>
    <property type="match status" value="1"/>
</dbReference>
<evidence type="ECO:0000313" key="8">
    <source>
        <dbReference type="Proteomes" id="UP001501920"/>
    </source>
</evidence>
<protein>
    <recommendedName>
        <fullName evidence="6">C-type lectin domain-containing protein</fullName>
    </recommendedName>
</protein>
<evidence type="ECO:0000256" key="3">
    <source>
        <dbReference type="ARBA" id="ARBA00023180"/>
    </source>
</evidence>
<name>A0AAR2JBR0_PYGNA</name>
<feature type="coiled-coil region" evidence="4">
    <location>
        <begin position="90"/>
        <end position="166"/>
    </location>
</feature>
<dbReference type="InterPro" id="IPR016187">
    <property type="entry name" value="CTDL_fold"/>
</dbReference>
<dbReference type="CDD" id="cd03590">
    <property type="entry name" value="CLECT_DC-SIGN_like"/>
    <property type="match status" value="1"/>
</dbReference>
<dbReference type="InterPro" id="IPR033989">
    <property type="entry name" value="CD209-like_CTLD"/>
</dbReference>
<dbReference type="InterPro" id="IPR052309">
    <property type="entry name" value="C-type_Lectin_Domain_Fam1"/>
</dbReference>
<dbReference type="GeneID" id="108413583"/>
<dbReference type="InterPro" id="IPR016186">
    <property type="entry name" value="C-type_lectin-like/link_sf"/>
</dbReference>
<dbReference type="PROSITE" id="PS50041">
    <property type="entry name" value="C_TYPE_LECTIN_2"/>
    <property type="match status" value="1"/>
</dbReference>